<dbReference type="EMBL" id="MQVM01000014">
    <property type="protein sequence ID" value="ONH73563.1"/>
    <property type="molecule type" value="Genomic_DNA"/>
</dbReference>
<keyword evidence="3" id="KW-0131">Cell cycle</keyword>
<sequence length="254" mass="29560">MFKSAQTDPEKNSNNLFTFLIVLQFAFSTEEQENDIDYAALGLMCLEFYEIFEKNCIELLENRKMDQEDWNKLACYHRIIISLLDIVSNLLPYKLFLETLKSYNFVEKIVCFLQIIENNTERRRLKDLESPMGDKKVFGNVKTILIEIITYLVHNDKESQDLVRENGGLILILNNCNLDVNEPFIRERCILCLKYLLENNAENQAFVASLEPKKVEVTQENEKILEKSGYEVEIVDGKVKLKKTNDLIGKIEGN</sequence>
<protein>
    <recommendedName>
        <fullName evidence="5">Ataxin-10 homolog</fullName>
    </recommendedName>
</protein>
<comment type="function">
    <text evidence="4">May play a role in the regulation of cytokinesis.</text>
</comment>
<comment type="caution">
    <text evidence="7">The sequence shown here is derived from an EMBL/GenBank/DDBJ whole genome shotgun (WGS) entry which is preliminary data.</text>
</comment>
<evidence type="ECO:0000256" key="5">
    <source>
        <dbReference type="ARBA" id="ARBA00044801"/>
    </source>
</evidence>
<evidence type="ECO:0000256" key="4">
    <source>
        <dbReference type="ARBA" id="ARBA00044746"/>
    </source>
</evidence>
<evidence type="ECO:0000256" key="1">
    <source>
        <dbReference type="ARBA" id="ARBA00008384"/>
    </source>
</evidence>
<dbReference type="GO" id="GO:0051301">
    <property type="term" value="P:cell division"/>
    <property type="evidence" value="ECO:0007669"/>
    <property type="project" value="UniProtKB-KW"/>
</dbReference>
<name>A0A1V2LL29_PICKU</name>
<evidence type="ECO:0000256" key="2">
    <source>
        <dbReference type="ARBA" id="ARBA00022618"/>
    </source>
</evidence>
<dbReference type="PANTHER" id="PTHR13255">
    <property type="entry name" value="ATAXIN-10"/>
    <property type="match status" value="1"/>
</dbReference>
<reference evidence="8" key="1">
    <citation type="journal article" date="2017" name="Genome Announc.">
        <title>Genome sequences of Cyberlindnera fabianii 65, Pichia kudriavzevii 129, and Saccharomyces cerevisiae 131 isolated from fermented masau fruits in Zimbabwe.</title>
        <authorList>
            <person name="van Rijswijck I.M.H."/>
            <person name="Derks M.F.L."/>
            <person name="Abee T."/>
            <person name="de Ridder D."/>
            <person name="Smid E.J."/>
        </authorList>
    </citation>
    <scope>NUCLEOTIDE SEQUENCE [LARGE SCALE GENOMIC DNA]</scope>
    <source>
        <strain evidence="8">129</strain>
    </source>
</reference>
<keyword evidence="2" id="KW-0132">Cell division</keyword>
<dbReference type="Proteomes" id="UP000189274">
    <property type="component" value="Unassembled WGS sequence"/>
</dbReference>
<proteinExistence type="inferred from homology"/>
<feature type="domain" description="Ataxin-10" evidence="6">
    <location>
        <begin position="141"/>
        <end position="242"/>
    </location>
</feature>
<evidence type="ECO:0000256" key="3">
    <source>
        <dbReference type="ARBA" id="ARBA00023306"/>
    </source>
</evidence>
<evidence type="ECO:0000313" key="8">
    <source>
        <dbReference type="Proteomes" id="UP000189274"/>
    </source>
</evidence>
<comment type="similarity">
    <text evidence="1">Belongs to the ataxin-10 family.</text>
</comment>
<evidence type="ECO:0000259" key="6">
    <source>
        <dbReference type="Pfam" id="PF09759"/>
    </source>
</evidence>
<dbReference type="PANTHER" id="PTHR13255:SF0">
    <property type="entry name" value="ATAXIN-10"/>
    <property type="match status" value="1"/>
</dbReference>
<dbReference type="InterPro" id="IPR019156">
    <property type="entry name" value="Ataxin-10_domain"/>
</dbReference>
<dbReference type="GO" id="GO:0005829">
    <property type="term" value="C:cytosol"/>
    <property type="evidence" value="ECO:0007669"/>
    <property type="project" value="TreeGrafter"/>
</dbReference>
<evidence type="ECO:0000313" key="7">
    <source>
        <dbReference type="EMBL" id="ONH73563.1"/>
    </source>
</evidence>
<dbReference type="Pfam" id="PF09759">
    <property type="entry name" value="Atx10homo_assoc"/>
    <property type="match status" value="1"/>
</dbReference>
<organism evidence="7 8">
    <name type="scientific">Pichia kudriavzevii</name>
    <name type="common">Yeast</name>
    <name type="synonym">Issatchenkia orientalis</name>
    <dbReference type="NCBI Taxonomy" id="4909"/>
    <lineage>
        <taxon>Eukaryota</taxon>
        <taxon>Fungi</taxon>
        <taxon>Dikarya</taxon>
        <taxon>Ascomycota</taxon>
        <taxon>Saccharomycotina</taxon>
        <taxon>Pichiomycetes</taxon>
        <taxon>Pichiales</taxon>
        <taxon>Pichiaceae</taxon>
        <taxon>Pichia</taxon>
    </lineage>
</organism>
<accession>A0A1V2LL29</accession>
<gene>
    <name evidence="7" type="ORF">BOH78_3090</name>
</gene>
<dbReference type="InterPro" id="IPR051374">
    <property type="entry name" value="Ataxin-10/CTR86_families"/>
</dbReference>
<dbReference type="VEuPathDB" id="FungiDB:C5L36_0B04840"/>
<dbReference type="AlphaFoldDB" id="A0A1V2LL29"/>